<evidence type="ECO:0000313" key="2">
    <source>
        <dbReference type="EMBL" id="NFA43700.1"/>
    </source>
</evidence>
<dbReference type="Proteomes" id="UP000472355">
    <property type="component" value="Unassembled WGS sequence"/>
</dbReference>
<reference evidence="2 3" key="1">
    <citation type="submission" date="2019-02" db="EMBL/GenBank/DDBJ databases">
        <title>Genome sequencing of Clostridium botulinum clinical isolates.</title>
        <authorList>
            <person name="Brunt J."/>
            <person name="Van Vliet A.H.M."/>
            <person name="Stringer S.C."/>
            <person name="Grant K.A."/>
            <person name="Carter A.C."/>
            <person name="Peck M.W."/>
        </authorList>
    </citation>
    <scope>NUCLEOTIDE SEQUENCE [LARGE SCALE GENOMIC DNA]</scope>
    <source>
        <strain evidence="2 3">H113700579</strain>
    </source>
</reference>
<evidence type="ECO:0000313" key="3">
    <source>
        <dbReference type="Proteomes" id="UP000472355"/>
    </source>
</evidence>
<dbReference type="EMBL" id="SGKU01000046">
    <property type="protein sequence ID" value="NFA43700.1"/>
    <property type="molecule type" value="Genomic_DNA"/>
</dbReference>
<accession>A0A6M0SQX1</accession>
<dbReference type="AlphaFoldDB" id="A0A6M0SQX1"/>
<feature type="compositionally biased region" description="Polar residues" evidence="1">
    <location>
        <begin position="99"/>
        <end position="111"/>
    </location>
</feature>
<comment type="caution">
    <text evidence="2">The sequence shown here is derived from an EMBL/GenBank/DDBJ whole genome shotgun (WGS) entry which is preliminary data.</text>
</comment>
<evidence type="ECO:0000256" key="1">
    <source>
        <dbReference type="SAM" id="MobiDB-lite"/>
    </source>
</evidence>
<gene>
    <name evidence="2" type="ORF">EXM65_14305</name>
</gene>
<sequence length="230" mass="26603">MADDNNRWEEFNLIIDNFNLDIKEKGLLLVIFRYVNYKTGYADPSRALIKKLTGIKKDETLDKIFNSLIEKGFVVRCIEKGKRSKYFIKVHLKNGGTTINEGTPKNSSTVPPINGGILPPKIGGQKENKRKIKENIYSANDLEKIWSLYPNKKGKSISMKKIPKLLKKYGKEQMERCIVRYSKEVEGKEKQYILNGSTFFNGRYEDYLDNNFIEEIKSKGLDNLEDYIQA</sequence>
<organism evidence="2 3">
    <name type="scientific">Clostridium botulinum</name>
    <dbReference type="NCBI Taxonomy" id="1491"/>
    <lineage>
        <taxon>Bacteria</taxon>
        <taxon>Bacillati</taxon>
        <taxon>Bacillota</taxon>
        <taxon>Clostridia</taxon>
        <taxon>Eubacteriales</taxon>
        <taxon>Clostridiaceae</taxon>
        <taxon>Clostridium</taxon>
    </lineage>
</organism>
<proteinExistence type="predicted"/>
<feature type="region of interest" description="Disordered" evidence="1">
    <location>
        <begin position="99"/>
        <end position="120"/>
    </location>
</feature>
<name>A0A6M0SQX1_CLOBO</name>
<evidence type="ECO:0008006" key="4">
    <source>
        <dbReference type="Google" id="ProtNLM"/>
    </source>
</evidence>
<protein>
    <recommendedName>
        <fullName evidence="4">Helix-turn-helix domain-containing protein</fullName>
    </recommendedName>
</protein>